<dbReference type="STRING" id="1305737.GCA_000526355_03266"/>
<feature type="non-terminal residue" evidence="5">
    <location>
        <position position="1"/>
    </location>
</feature>
<proteinExistence type="predicted"/>
<evidence type="ECO:0000313" key="5">
    <source>
        <dbReference type="EMBL" id="KPQ18868.1"/>
    </source>
</evidence>
<dbReference type="SUPFAM" id="SSF140931">
    <property type="entry name" value="Fic-like"/>
    <property type="match status" value="1"/>
</dbReference>
<feature type="active site" evidence="1">
    <location>
        <position position="150"/>
    </location>
</feature>
<dbReference type="InterPro" id="IPR036597">
    <property type="entry name" value="Fido-like_dom_sf"/>
</dbReference>
<dbReference type="GO" id="GO:0005524">
    <property type="term" value="F:ATP binding"/>
    <property type="evidence" value="ECO:0007669"/>
    <property type="project" value="UniProtKB-KW"/>
</dbReference>
<evidence type="ECO:0000256" key="3">
    <source>
        <dbReference type="PIRSR" id="PIRSR640198-3"/>
    </source>
</evidence>
<dbReference type="Pfam" id="PF02661">
    <property type="entry name" value="Fic"/>
    <property type="match status" value="1"/>
</dbReference>
<dbReference type="PATRIC" id="fig|1305737.6.peg.1509"/>
<evidence type="ECO:0000256" key="1">
    <source>
        <dbReference type="PIRSR" id="PIRSR640198-1"/>
    </source>
</evidence>
<dbReference type="PANTHER" id="PTHR13504:SF38">
    <property type="entry name" value="FIDO DOMAIN-CONTAINING PROTEIN"/>
    <property type="match status" value="1"/>
</dbReference>
<dbReference type="InterPro" id="IPR003812">
    <property type="entry name" value="Fido"/>
</dbReference>
<evidence type="ECO:0000256" key="2">
    <source>
        <dbReference type="PIRSR" id="PIRSR640198-2"/>
    </source>
</evidence>
<organism evidence="5 6">
    <name type="scientific">Algoriphagus marincola HL-49</name>
    <dbReference type="NCBI Taxonomy" id="1305737"/>
    <lineage>
        <taxon>Bacteria</taxon>
        <taxon>Pseudomonadati</taxon>
        <taxon>Bacteroidota</taxon>
        <taxon>Cytophagia</taxon>
        <taxon>Cytophagales</taxon>
        <taxon>Cyclobacteriaceae</taxon>
        <taxon>Algoriphagus</taxon>
    </lineage>
</organism>
<protein>
    <submittedName>
        <fullName evidence="5">Fic/Doc family protein</fullName>
    </submittedName>
</protein>
<evidence type="ECO:0000259" key="4">
    <source>
        <dbReference type="PROSITE" id="PS51459"/>
    </source>
</evidence>
<comment type="caution">
    <text evidence="5">The sequence shown here is derived from an EMBL/GenBank/DDBJ whole genome shotgun (WGS) entry which is preliminary data.</text>
</comment>
<dbReference type="PANTHER" id="PTHR13504">
    <property type="entry name" value="FIDO DOMAIN-CONTAINING PROTEIN DDB_G0283145"/>
    <property type="match status" value="1"/>
</dbReference>
<accession>A0A0P7XPH1</accession>
<feature type="binding site" evidence="2">
    <location>
        <begin position="154"/>
        <end position="161"/>
    </location>
    <ligand>
        <name>ATP</name>
        <dbReference type="ChEBI" id="CHEBI:30616"/>
    </ligand>
</feature>
<feature type="domain" description="Fido" evidence="4">
    <location>
        <begin position="72"/>
        <end position="212"/>
    </location>
</feature>
<dbReference type="eggNOG" id="COG3177">
    <property type="taxonomic scope" value="Bacteria"/>
</dbReference>
<sequence length="273" mass="31104">NETLLKEIALAEIPEMVYNSNAIENSTLSLEDTEKILSGGSLQRKVTVREIYEAKNLAKLTETLLEKNESRLSINLILSLHKTLLTDIDDTIAGRFRHDKEWVRVGNHLGANPQFVPTLVQELVDQYNQNKIPYFLDAIAHFHAEFETIHPFVDGNGRMGRVLINLQLMNIGLPPIIIQNKSKLTEYYPLFTKYQSTMKFGGFTGLFALLLQETLNKRITILTAKKIIPLSIWASQNGIKPNVAANKAKRQTIPAFRIREKWMVSQEYNPIES</sequence>
<keyword evidence="2" id="KW-0547">Nucleotide-binding</keyword>
<dbReference type="EMBL" id="LJXT01000018">
    <property type="protein sequence ID" value="KPQ18868.1"/>
    <property type="molecule type" value="Genomic_DNA"/>
</dbReference>
<dbReference type="Gene3D" id="1.10.3290.10">
    <property type="entry name" value="Fido-like domain"/>
    <property type="match status" value="1"/>
</dbReference>
<keyword evidence="2" id="KW-0067">ATP-binding</keyword>
<reference evidence="5 6" key="1">
    <citation type="submission" date="2015-09" db="EMBL/GenBank/DDBJ databases">
        <title>Identification and resolution of microdiversity through metagenomic sequencing of parallel consortia.</title>
        <authorList>
            <person name="Nelson W.C."/>
            <person name="Romine M.F."/>
            <person name="Lindemann S.R."/>
        </authorList>
    </citation>
    <scope>NUCLEOTIDE SEQUENCE [LARGE SCALE GENOMIC DNA]</scope>
    <source>
        <strain evidence="5">HL-49</strain>
    </source>
</reference>
<dbReference type="AlphaFoldDB" id="A0A0P7XPH1"/>
<gene>
    <name evidence="5" type="ORF">HLUCCX10_04300</name>
</gene>
<feature type="binding site" evidence="2">
    <location>
        <begin position="187"/>
        <end position="188"/>
    </location>
    <ligand>
        <name>ATP</name>
        <dbReference type="ChEBI" id="CHEBI:30616"/>
    </ligand>
</feature>
<name>A0A0P7XPH1_9BACT</name>
<dbReference type="InterPro" id="IPR040198">
    <property type="entry name" value="Fido_containing"/>
</dbReference>
<dbReference type="PROSITE" id="PS51459">
    <property type="entry name" value="FIDO"/>
    <property type="match status" value="1"/>
</dbReference>
<dbReference type="Proteomes" id="UP000050421">
    <property type="component" value="Unassembled WGS sequence"/>
</dbReference>
<evidence type="ECO:0000313" key="6">
    <source>
        <dbReference type="Proteomes" id="UP000050421"/>
    </source>
</evidence>
<feature type="binding site" evidence="2">
    <location>
        <begin position="105"/>
        <end position="108"/>
    </location>
    <ligand>
        <name>ATP</name>
        <dbReference type="ChEBI" id="CHEBI:30616"/>
    </ligand>
</feature>
<feature type="site" description="Important for autoinhibition of adenylyltransferase activity" evidence="3">
    <location>
        <position position="24"/>
    </location>
</feature>